<accession>A0A543K944</accession>
<evidence type="ECO:0000313" key="2">
    <source>
        <dbReference type="Proteomes" id="UP000320582"/>
    </source>
</evidence>
<proteinExistence type="predicted"/>
<dbReference type="RefSeq" id="WP_142079350.1">
    <property type="nucleotide sequence ID" value="NZ_VFPT01000001.1"/>
</dbReference>
<sequence>MSFAAEIRDKATTLWHIQRVKGLVRDHTQIGPHALVTVTEFHCTDPACPGLATRITIFGIDLMRREVILHRPVAQITAHHLRNVSAPRARR</sequence>
<keyword evidence="2" id="KW-1185">Reference proteome</keyword>
<name>A0A543K944_9RHOB</name>
<dbReference type="AlphaFoldDB" id="A0A543K944"/>
<organism evidence="1 2">
    <name type="scientific">Roseinatronobacter monicus</name>
    <dbReference type="NCBI Taxonomy" id="393481"/>
    <lineage>
        <taxon>Bacteria</taxon>
        <taxon>Pseudomonadati</taxon>
        <taxon>Pseudomonadota</taxon>
        <taxon>Alphaproteobacteria</taxon>
        <taxon>Rhodobacterales</taxon>
        <taxon>Paracoccaceae</taxon>
        <taxon>Roseinatronobacter</taxon>
    </lineage>
</organism>
<reference evidence="1 2" key="1">
    <citation type="submission" date="2019-06" db="EMBL/GenBank/DDBJ databases">
        <title>Genomic Encyclopedia of Archaeal and Bacterial Type Strains, Phase II (KMG-II): from individual species to whole genera.</title>
        <authorList>
            <person name="Goeker M."/>
        </authorList>
    </citation>
    <scope>NUCLEOTIDE SEQUENCE [LARGE SCALE GENOMIC DNA]</scope>
    <source>
        <strain evidence="1 2">DSM 18423</strain>
    </source>
</reference>
<comment type="caution">
    <text evidence="1">The sequence shown here is derived from an EMBL/GenBank/DDBJ whole genome shotgun (WGS) entry which is preliminary data.</text>
</comment>
<protein>
    <submittedName>
        <fullName evidence="1">Uncharacterized protein</fullName>
    </submittedName>
</protein>
<gene>
    <name evidence="1" type="ORF">BD293_0138</name>
</gene>
<dbReference type="EMBL" id="VFPT01000001">
    <property type="protein sequence ID" value="TQM91574.1"/>
    <property type="molecule type" value="Genomic_DNA"/>
</dbReference>
<evidence type="ECO:0000313" key="1">
    <source>
        <dbReference type="EMBL" id="TQM91574.1"/>
    </source>
</evidence>
<dbReference type="OrthoDB" id="7067390at2"/>
<dbReference type="Proteomes" id="UP000320582">
    <property type="component" value="Unassembled WGS sequence"/>
</dbReference>